<name>X1Q0U3_9ZZZZ</name>
<evidence type="ECO:0000313" key="1">
    <source>
        <dbReference type="EMBL" id="GAI61828.1"/>
    </source>
</evidence>
<sequence length="57" mass="7107">EECDKDYEGVFSMHLWSHLWWSNKRQDFSNFCEEKLTEEYIREIDTTYNLVARRFLP</sequence>
<feature type="non-terminal residue" evidence="1">
    <location>
        <position position="1"/>
    </location>
</feature>
<gene>
    <name evidence="1" type="ORF">S12H4_10214</name>
</gene>
<proteinExistence type="predicted"/>
<reference evidence="1" key="1">
    <citation type="journal article" date="2014" name="Front. Microbiol.">
        <title>High frequency of phylogenetically diverse reductive dehalogenase-homologous genes in deep subseafloor sedimentary metagenomes.</title>
        <authorList>
            <person name="Kawai M."/>
            <person name="Futagami T."/>
            <person name="Toyoda A."/>
            <person name="Takaki Y."/>
            <person name="Nishi S."/>
            <person name="Hori S."/>
            <person name="Arai W."/>
            <person name="Tsubouchi T."/>
            <person name="Morono Y."/>
            <person name="Uchiyama I."/>
            <person name="Ito T."/>
            <person name="Fujiyama A."/>
            <person name="Inagaki F."/>
            <person name="Takami H."/>
        </authorList>
    </citation>
    <scope>NUCLEOTIDE SEQUENCE</scope>
    <source>
        <strain evidence="1">Expedition CK06-06</strain>
    </source>
</reference>
<protein>
    <submittedName>
        <fullName evidence="1">Uncharacterized protein</fullName>
    </submittedName>
</protein>
<dbReference type="EMBL" id="BARW01004319">
    <property type="protein sequence ID" value="GAI61828.1"/>
    <property type="molecule type" value="Genomic_DNA"/>
</dbReference>
<comment type="caution">
    <text evidence="1">The sequence shown here is derived from an EMBL/GenBank/DDBJ whole genome shotgun (WGS) entry which is preliminary data.</text>
</comment>
<organism evidence="1">
    <name type="scientific">marine sediment metagenome</name>
    <dbReference type="NCBI Taxonomy" id="412755"/>
    <lineage>
        <taxon>unclassified sequences</taxon>
        <taxon>metagenomes</taxon>
        <taxon>ecological metagenomes</taxon>
    </lineage>
</organism>
<accession>X1Q0U3</accession>
<dbReference type="AlphaFoldDB" id="X1Q0U3"/>